<evidence type="ECO:0000313" key="1">
    <source>
        <dbReference type="EMBL" id="RRT78632.1"/>
    </source>
</evidence>
<name>A0A427AQV9_ENSVE</name>
<accession>A0A427AQV9</accession>
<protein>
    <submittedName>
        <fullName evidence="1">Uncharacterized protein</fullName>
    </submittedName>
</protein>
<gene>
    <name evidence="1" type="ORF">B296_00014866</name>
</gene>
<evidence type="ECO:0000313" key="2">
    <source>
        <dbReference type="Proteomes" id="UP000287651"/>
    </source>
</evidence>
<organism evidence="1 2">
    <name type="scientific">Ensete ventricosum</name>
    <name type="common">Abyssinian banana</name>
    <name type="synonym">Musa ensete</name>
    <dbReference type="NCBI Taxonomy" id="4639"/>
    <lineage>
        <taxon>Eukaryota</taxon>
        <taxon>Viridiplantae</taxon>
        <taxon>Streptophyta</taxon>
        <taxon>Embryophyta</taxon>
        <taxon>Tracheophyta</taxon>
        <taxon>Spermatophyta</taxon>
        <taxon>Magnoliopsida</taxon>
        <taxon>Liliopsida</taxon>
        <taxon>Zingiberales</taxon>
        <taxon>Musaceae</taxon>
        <taxon>Ensete</taxon>
    </lineage>
</organism>
<dbReference type="EMBL" id="AMZH03001625">
    <property type="protein sequence ID" value="RRT78632.1"/>
    <property type="molecule type" value="Genomic_DNA"/>
</dbReference>
<dbReference type="Proteomes" id="UP000287651">
    <property type="component" value="Unassembled WGS sequence"/>
</dbReference>
<proteinExistence type="predicted"/>
<comment type="caution">
    <text evidence="1">The sequence shown here is derived from an EMBL/GenBank/DDBJ whole genome shotgun (WGS) entry which is preliminary data.</text>
</comment>
<reference evidence="1 2" key="1">
    <citation type="journal article" date="2014" name="Agronomy (Basel)">
        <title>A Draft Genome Sequence for Ensete ventricosum, the Drought-Tolerant Tree Against Hunger.</title>
        <authorList>
            <person name="Harrison J."/>
            <person name="Moore K.A."/>
            <person name="Paszkiewicz K."/>
            <person name="Jones T."/>
            <person name="Grant M."/>
            <person name="Ambacheew D."/>
            <person name="Muzemil S."/>
            <person name="Studholme D.J."/>
        </authorList>
    </citation>
    <scope>NUCLEOTIDE SEQUENCE [LARGE SCALE GENOMIC DNA]</scope>
</reference>
<dbReference type="AlphaFoldDB" id="A0A427AQV9"/>
<sequence>MKVLHLRSSGAPSSAIRAWKEASFFVWDRCPSGESYLAQCLGGDIPTRGTEDESWDPRTEARVVSESGLVQVSPRPCLASGTLVMWPSF</sequence>